<dbReference type="Proteomes" id="UP001597478">
    <property type="component" value="Unassembled WGS sequence"/>
</dbReference>
<comment type="caution">
    <text evidence="2">The sequence shown here is derived from an EMBL/GenBank/DDBJ whole genome shotgun (WGS) entry which is preliminary data.</text>
</comment>
<proteinExistence type="predicted"/>
<reference evidence="3" key="1">
    <citation type="journal article" date="2019" name="Int. J. Syst. Evol. Microbiol.">
        <title>The Global Catalogue of Microorganisms (GCM) 10K type strain sequencing project: providing services to taxonomists for standard genome sequencing and annotation.</title>
        <authorList>
            <consortium name="The Broad Institute Genomics Platform"/>
            <consortium name="The Broad Institute Genome Sequencing Center for Infectious Disease"/>
            <person name="Wu L."/>
            <person name="Ma J."/>
        </authorList>
    </citation>
    <scope>NUCLEOTIDE SEQUENCE [LARGE SCALE GENOMIC DNA]</scope>
    <source>
        <strain evidence="3">IBRC-M 10906</strain>
    </source>
</reference>
<keyword evidence="3" id="KW-1185">Reference proteome</keyword>
<organism evidence="2 3">
    <name type="scientific">Prauserella oleivorans</name>
    <dbReference type="NCBI Taxonomy" id="1478153"/>
    <lineage>
        <taxon>Bacteria</taxon>
        <taxon>Bacillati</taxon>
        <taxon>Actinomycetota</taxon>
        <taxon>Actinomycetes</taxon>
        <taxon>Pseudonocardiales</taxon>
        <taxon>Pseudonocardiaceae</taxon>
        <taxon>Prauserella</taxon>
    </lineage>
</organism>
<feature type="region of interest" description="Disordered" evidence="1">
    <location>
        <begin position="1"/>
        <end position="25"/>
    </location>
</feature>
<dbReference type="EMBL" id="JBHUOF010000033">
    <property type="protein sequence ID" value="MFD2801570.1"/>
    <property type="molecule type" value="Genomic_DNA"/>
</dbReference>
<sequence length="294" mass="32569">MSRHTDHDPVTAARTHADRERARADAAGGLAKLQAASLAEMARYAEELRCQISDLTTDAHTLCRCSPYPPDGLRYVTERMARMADTMARAAAGYARARESDMAYPTILADLEAHGWIARPDHELDGILPPIPITELRTENRGYRRGWSRGTQTLTLWFTGPYALAYAHASGRGRLHDTTEVHAVITSSPDGTLRGGEGARSRCAADRVPFDANFTQVAEYLRAAGWGEPRSVDRCDERGIHRANGRGTSAEWHRPGDPDFRLNVWGVDDEPAHVRYGAGPVTDLGHLERIIRHR</sequence>
<evidence type="ECO:0000313" key="2">
    <source>
        <dbReference type="EMBL" id="MFD2801570.1"/>
    </source>
</evidence>
<accession>A0ABW5WDG1</accession>
<name>A0ABW5WDG1_9PSEU</name>
<evidence type="ECO:0000256" key="1">
    <source>
        <dbReference type="SAM" id="MobiDB-lite"/>
    </source>
</evidence>
<dbReference type="RefSeq" id="WP_377393674.1">
    <property type="nucleotide sequence ID" value="NZ_JBHSAN010000037.1"/>
</dbReference>
<gene>
    <name evidence="2" type="ORF">ACFS2C_19450</name>
</gene>
<protein>
    <submittedName>
        <fullName evidence="2">Uncharacterized protein</fullName>
    </submittedName>
</protein>
<evidence type="ECO:0000313" key="3">
    <source>
        <dbReference type="Proteomes" id="UP001597478"/>
    </source>
</evidence>
<feature type="compositionally biased region" description="Basic and acidic residues" evidence="1">
    <location>
        <begin position="1"/>
        <end position="24"/>
    </location>
</feature>